<dbReference type="InterPro" id="IPR023457">
    <property type="entry name" value="Met-tRNA_synth_2"/>
</dbReference>
<dbReference type="SUPFAM" id="SSF47323">
    <property type="entry name" value="Anticodon-binding domain of a subclass of class I aminoacyl-tRNA synthetases"/>
    <property type="match status" value="1"/>
</dbReference>
<keyword evidence="9 12" id="KW-0648">Protein biosynthesis</keyword>
<dbReference type="Gene3D" id="3.40.50.620">
    <property type="entry name" value="HUPs"/>
    <property type="match status" value="1"/>
</dbReference>
<dbReference type="PRINTS" id="PR01041">
    <property type="entry name" value="TRNASYNTHMET"/>
</dbReference>
<organism evidence="14 15">
    <name type="scientific">Candidatus Nanosyncoccus alces</name>
    <dbReference type="NCBI Taxonomy" id="2171997"/>
    <lineage>
        <taxon>Bacteria</taxon>
        <taxon>Candidatus Saccharimonadota</taxon>
        <taxon>Candidatus Nanosyncoccalia</taxon>
        <taxon>Candidatus Nanosyncoccales</taxon>
        <taxon>Candidatus Nanosyncoccaceae</taxon>
        <taxon>Candidatus Nanosyncoccus</taxon>
    </lineage>
</organism>
<dbReference type="RefSeq" id="WP_129734381.1">
    <property type="nucleotide sequence ID" value="NZ_PRLM01000001.1"/>
</dbReference>
<dbReference type="CDD" id="cd00814">
    <property type="entry name" value="MetRS_core"/>
    <property type="match status" value="1"/>
</dbReference>
<feature type="domain" description="Methionyl/Leucyl tRNA synthetase" evidence="13">
    <location>
        <begin position="154"/>
        <end position="356"/>
    </location>
</feature>
<sequence>MNKVYVTTAIPYVNGAPHIGHAMDYCLADVYARYRRLCGDEVKFQAGVDEHGNKIFQKSKELGLPVADYVKENAEKFMDFVEKLGVSYTDFIRTTDVDHERRCQEIWRRLSDHIYKAKYEGWYCSGCERFITQKEYDENNGVCPDHQKPYEKLVEENYYLRIADFKDQIRGAIESGEMSVLPEFRKKEVLKLLEESPDVSVSRSVEQLTWGVPVPDDDSQVMYVWIDALSNYITILGYPDSDISEWWPAAAQFVGKDILRFHAIIWPAMLIGLGLPLPKVLLSHGFVLADGQKMSKSIGNVVDPIEVLDRHGLDAFRYYFLRHVDTFADSDFTWEKFEDAYNNELANDLGNLVQRLATLAMKNDVKLVEEPKFEMDAGYVELMDKFEFSKAFDYAWDKVQNLNKRIDEEKPWALAKNGETAKLQNCLRDLICGLLNVNYMLSPFIPGTTEKIFEIFAGGDIKPPRTPLFPKH</sequence>
<dbReference type="InterPro" id="IPR033911">
    <property type="entry name" value="MetRS_core"/>
</dbReference>
<evidence type="ECO:0000256" key="6">
    <source>
        <dbReference type="ARBA" id="ARBA00022598"/>
    </source>
</evidence>
<dbReference type="SUPFAM" id="SSF52374">
    <property type="entry name" value="Nucleotidylyl transferase"/>
    <property type="match status" value="1"/>
</dbReference>
<dbReference type="InterPro" id="IPR014758">
    <property type="entry name" value="Met-tRNA_synth"/>
</dbReference>
<comment type="caution">
    <text evidence="14">The sequence shown here is derived from an EMBL/GenBank/DDBJ whole genome shotgun (WGS) entry which is preliminary data.</text>
</comment>
<evidence type="ECO:0000256" key="1">
    <source>
        <dbReference type="ARBA" id="ARBA00003314"/>
    </source>
</evidence>
<dbReference type="EC" id="6.1.1.10" evidence="3"/>
<reference evidence="14 15" key="1">
    <citation type="journal article" date="2018" name="bioRxiv">
        <title>Evidence of independent acquisition and adaption of ultra-small bacteria to human hosts across the highly diverse yet reduced genomes of the phylum Saccharibacteria.</title>
        <authorList>
            <person name="McLean J.S."/>
            <person name="Bor B."/>
            <person name="To T.T."/>
            <person name="Liu Q."/>
            <person name="Kearns K.A."/>
            <person name="Solden L.M."/>
            <person name="Wrighton K.C."/>
            <person name="He X."/>
            <person name="Shi W."/>
        </authorList>
    </citation>
    <scope>NUCLEOTIDE SEQUENCE [LARGE SCALE GENOMIC DNA]</scope>
    <source>
        <strain evidence="14 15">TM7_G3_2_Rum_HOT_351B</strain>
    </source>
</reference>
<evidence type="ECO:0000256" key="8">
    <source>
        <dbReference type="ARBA" id="ARBA00022840"/>
    </source>
</evidence>
<dbReference type="PANTHER" id="PTHR43326">
    <property type="entry name" value="METHIONYL-TRNA SYNTHETASE"/>
    <property type="match status" value="1"/>
</dbReference>
<evidence type="ECO:0000256" key="11">
    <source>
        <dbReference type="ARBA" id="ARBA00030904"/>
    </source>
</evidence>
<keyword evidence="7 12" id="KW-0547">Nucleotide-binding</keyword>
<dbReference type="InterPro" id="IPR009080">
    <property type="entry name" value="tRNAsynth_Ia_anticodon-bd"/>
</dbReference>
<dbReference type="Gene3D" id="2.170.220.10">
    <property type="match status" value="1"/>
</dbReference>
<comment type="similarity">
    <text evidence="12">Belongs to the class-I aminoacyl-tRNA synthetase family.</text>
</comment>
<evidence type="ECO:0000313" key="14">
    <source>
        <dbReference type="EMBL" id="RYC75185.1"/>
    </source>
</evidence>
<comment type="function">
    <text evidence="1">Is required not only for elongation of protein synthesis but also for the initiation of all mRNA translation through initiator tRNA(fMet) aminoacylation.</text>
</comment>
<keyword evidence="6 12" id="KW-0436">Ligase</keyword>
<dbReference type="EMBL" id="PRLM01000001">
    <property type="protein sequence ID" value="RYC75185.1"/>
    <property type="molecule type" value="Genomic_DNA"/>
</dbReference>
<dbReference type="GO" id="GO:0004825">
    <property type="term" value="F:methionine-tRNA ligase activity"/>
    <property type="evidence" value="ECO:0007669"/>
    <property type="project" value="UniProtKB-EC"/>
</dbReference>
<evidence type="ECO:0000256" key="7">
    <source>
        <dbReference type="ARBA" id="ARBA00022741"/>
    </source>
</evidence>
<keyword evidence="5" id="KW-0963">Cytoplasm</keyword>
<dbReference type="CDD" id="cd07957">
    <property type="entry name" value="Anticodon_Ia_Met"/>
    <property type="match status" value="1"/>
</dbReference>
<dbReference type="Proteomes" id="UP001191019">
    <property type="component" value="Unassembled WGS sequence"/>
</dbReference>
<dbReference type="InterPro" id="IPR014729">
    <property type="entry name" value="Rossmann-like_a/b/a_fold"/>
</dbReference>
<evidence type="ECO:0000256" key="9">
    <source>
        <dbReference type="ARBA" id="ARBA00022917"/>
    </source>
</evidence>
<dbReference type="InterPro" id="IPR015413">
    <property type="entry name" value="Methionyl/Leucyl_tRNA_Synth"/>
</dbReference>
<evidence type="ECO:0000256" key="10">
    <source>
        <dbReference type="ARBA" id="ARBA00023146"/>
    </source>
</evidence>
<keyword evidence="8 12" id="KW-0067">ATP-binding</keyword>
<protein>
    <recommendedName>
        <fullName evidence="4">Methionine--tRNA ligase</fullName>
        <ecNumber evidence="3">6.1.1.10</ecNumber>
    </recommendedName>
    <alternativeName>
        <fullName evidence="11">Methionyl-tRNA synthetase</fullName>
    </alternativeName>
</protein>
<evidence type="ECO:0000313" key="15">
    <source>
        <dbReference type="Proteomes" id="UP001191019"/>
    </source>
</evidence>
<dbReference type="InterPro" id="IPR041872">
    <property type="entry name" value="Anticodon_Met"/>
</dbReference>
<keyword evidence="15" id="KW-1185">Reference proteome</keyword>
<dbReference type="InterPro" id="IPR001412">
    <property type="entry name" value="aa-tRNA-synth_I_CS"/>
</dbReference>
<dbReference type="PANTHER" id="PTHR43326:SF1">
    <property type="entry name" value="METHIONINE--TRNA LIGASE, MITOCHONDRIAL"/>
    <property type="match status" value="1"/>
</dbReference>
<evidence type="ECO:0000259" key="13">
    <source>
        <dbReference type="Pfam" id="PF09334"/>
    </source>
</evidence>
<name>A0ABY0FQT4_9BACT</name>
<dbReference type="Pfam" id="PF09334">
    <property type="entry name" value="tRNA-synt_1g"/>
    <property type="match status" value="2"/>
</dbReference>
<proteinExistence type="inferred from homology"/>
<reference evidence="14 15" key="2">
    <citation type="journal article" date="2020" name="Cell Rep.">
        <title>Acquisition and Adaptation of Ultra-small Parasitic Reduced Genome Bacteria to Mammalian Hosts.</title>
        <authorList>
            <person name="McLean J.S."/>
            <person name="Bor B."/>
            <person name="Kerns K.A."/>
            <person name="Liu Q."/>
            <person name="To T.T."/>
            <person name="Solden L."/>
            <person name="Hendrickson E.L."/>
            <person name="Wrighton K."/>
            <person name="Shi W."/>
            <person name="He X."/>
        </authorList>
    </citation>
    <scope>NUCLEOTIDE SEQUENCE [LARGE SCALE GENOMIC DNA]</scope>
    <source>
        <strain evidence="14 15">TM7_G3_2_Rum_HOT_351B</strain>
    </source>
</reference>
<dbReference type="PROSITE" id="PS00178">
    <property type="entry name" value="AA_TRNA_LIGASE_I"/>
    <property type="match status" value="1"/>
</dbReference>
<dbReference type="Gene3D" id="1.10.730.10">
    <property type="entry name" value="Isoleucyl-tRNA Synthetase, Domain 1"/>
    <property type="match status" value="1"/>
</dbReference>
<comment type="subcellular location">
    <subcellularLocation>
        <location evidence="2">Cytoplasm</location>
    </subcellularLocation>
</comment>
<evidence type="ECO:0000256" key="5">
    <source>
        <dbReference type="ARBA" id="ARBA00022490"/>
    </source>
</evidence>
<evidence type="ECO:0000256" key="12">
    <source>
        <dbReference type="RuleBase" id="RU363039"/>
    </source>
</evidence>
<feature type="domain" description="Methionyl/Leucyl tRNA synthetase" evidence="13">
    <location>
        <begin position="4"/>
        <end position="147"/>
    </location>
</feature>
<keyword evidence="10 12" id="KW-0030">Aminoacyl-tRNA synthetase</keyword>
<evidence type="ECO:0000256" key="2">
    <source>
        <dbReference type="ARBA" id="ARBA00004496"/>
    </source>
</evidence>
<gene>
    <name evidence="14" type="primary">metG</name>
    <name evidence="14" type="ORF">G3RUM_00128</name>
</gene>
<dbReference type="NCBIfam" id="TIGR00398">
    <property type="entry name" value="metG"/>
    <property type="match status" value="1"/>
</dbReference>
<evidence type="ECO:0000256" key="4">
    <source>
        <dbReference type="ARBA" id="ARBA00018753"/>
    </source>
</evidence>
<accession>A0ABY0FQT4</accession>
<evidence type="ECO:0000256" key="3">
    <source>
        <dbReference type="ARBA" id="ARBA00012838"/>
    </source>
</evidence>